<dbReference type="PANTHER" id="PTHR37984">
    <property type="entry name" value="PROTEIN CBG26694"/>
    <property type="match status" value="1"/>
</dbReference>
<reference evidence="12" key="1">
    <citation type="journal article" date="2017" name="Appl. Environ. Microbiol.">
        <title>Molecular characterization of an Endozoicomonas-like organism causing infection in king scallop Pecten maximus L.</title>
        <authorList>
            <person name="Cano I."/>
            <person name="van Aerle R."/>
            <person name="Ross S."/>
            <person name="Verner-Jeffreys D.W."/>
            <person name="Paley R.K."/>
            <person name="Rimmer G."/>
            <person name="Ryder D."/>
            <person name="Hooper P."/>
            <person name="Stone D."/>
            <person name="Feist S.W."/>
        </authorList>
    </citation>
    <scope>NUCLEOTIDE SEQUENCE</scope>
</reference>
<evidence type="ECO:0000256" key="4">
    <source>
        <dbReference type="ARBA" id="ARBA00022722"/>
    </source>
</evidence>
<dbReference type="Gene3D" id="1.10.340.70">
    <property type="match status" value="1"/>
</dbReference>
<dbReference type="Pfam" id="PF17917">
    <property type="entry name" value="RT_RNaseH"/>
    <property type="match status" value="1"/>
</dbReference>
<dbReference type="GO" id="GO:0003964">
    <property type="term" value="F:RNA-directed DNA polymerase activity"/>
    <property type="evidence" value="ECO:0007669"/>
    <property type="project" value="UniProtKB-KW"/>
</dbReference>
<dbReference type="Pfam" id="PF00665">
    <property type="entry name" value="rve"/>
    <property type="match status" value="1"/>
</dbReference>
<evidence type="ECO:0000256" key="7">
    <source>
        <dbReference type="ARBA" id="ARBA00022918"/>
    </source>
</evidence>
<evidence type="ECO:0000256" key="6">
    <source>
        <dbReference type="ARBA" id="ARBA00022801"/>
    </source>
</evidence>
<comment type="caution">
    <text evidence="12">The sequence shown here is derived from an EMBL/GenBank/DDBJ whole genome shotgun (WGS) entry which is preliminary data.</text>
</comment>
<evidence type="ECO:0000313" key="12">
    <source>
        <dbReference type="EMBL" id="PJE78523.1"/>
    </source>
</evidence>
<sequence length="1299" mass="148704">MLKRHERLFAESDQDLGRTTVVQHSIDTGNTHPIKQPLRRVPAHFSSEVDKQVQDMLKNGVIQESTSPWSSGIVLVKKKDGTHRFCVDYRRLNSVSVQDAYPLPRIDEALDQMSGCTWFSTLDLNAGYWQVGVEPEDRPKTAFSTRTGLYEFLVMPFGLKSAPATFERLMETVLAGLQWQICLIYLDDIIVMGKSFENMMSNLETVFNRLLAAGLKLKARKCQLFGKRVLYLGHVISEEGVATDPEKVKAVKDWPRPTNVKDVRSFLGFCSYYRRFIPQFSRIAKCLHRLTEKGRTFDWSSDCEESFEFLKQQLISAPVLAHPDFTKTFILDVDASNDAIGGVLSQVFDGMERPLAYASRTLTKAERRYCVTRKELLSVVHFTKYFRHYLYGRTFTVRTDHSSLRWLLNFKQPEGQMARWLQVLSSYEMTIEHRPGIKHQNADSLSRIPCKDCGFDPHWDDKNEEAMVCTIKDREIDAQTKVESVETLAEKQKNDRDIAEIRKWVKNGQKPPYKEVASCNVGTKTLWSQFESLILQDDLLYRENPHKKQCLQAIVPASEKRVVLTHCHDNKTSGHLGVTKTLAKIRQSYYWPKLQADVKNYVQGCDQCNRRKNPVQTKRAPMQIAPAGYPMERMAVDILCELPLTSRGNKHILVIADYYTKWTECFALPNMEARTVAKVFVEEVVARFGVPSSLHSDQGSQFESELFQEMCHLLRINKTRTTPYHPQSDGMVERFNKTLVNMLSMFVNTHQTDWDEYLPYVMMAYRSTEHETTKNSPNYVMLGREVSTPLDVQFAMPRNLKSIPQNRWSWELQERMEDAHQTVRENIKGAMLRQKNHHDQKLSYDTFKQGDSVFVFFPNVKVGTTSKLASRWRGPFKVVRKMSEVNYQVRCGYKGKVQVVHADRMRKKHWQVLHGEGQEEIRGMRDVGTQVSKPESIAGGEQTDCYESVDAEKWEALPSENNDKKSANDQNETVPVSPRRTRRPPRWHSDFTSAFCVNSVCFADVPVQPINNCLSYVFPVDMVKTKTTPRKEHQCPMCRYQTIDMEKLKAHMVDCGLKQMSKQLRCPQCSFTTMRKNNLTRHEKKHIKDPITSLADESDPESQKARVDSDVESWKGADPGDLGSVIGYITSSEPSDEESGEDEEVKDPQAHVVSPQPDEPELIETVELGRTISKPTKPSQVFSPKRKNESCPTTVSAKYLAGTIPKKVAKVSKPAPNMREVKKKLAQHYAQTTQSAPKVGLMAGSTATITTRSTGVQTDPMMITLTRKTIRRFREGETEVEQTEVEEARPYCPTCVQLQ</sequence>
<evidence type="ECO:0000256" key="8">
    <source>
        <dbReference type="SAM" id="MobiDB-lite"/>
    </source>
</evidence>
<evidence type="ECO:0000256" key="1">
    <source>
        <dbReference type="ARBA" id="ARBA00022670"/>
    </source>
</evidence>
<dbReference type="InterPro" id="IPR054465">
    <property type="entry name" value="Integrase_p58-like_C"/>
</dbReference>
<dbReference type="GO" id="GO:0015074">
    <property type="term" value="P:DNA integration"/>
    <property type="evidence" value="ECO:0007669"/>
    <property type="project" value="InterPro"/>
</dbReference>
<evidence type="ECO:0000259" key="10">
    <source>
        <dbReference type="PROSITE" id="PS50878"/>
    </source>
</evidence>
<dbReference type="Gene3D" id="3.30.70.270">
    <property type="match status" value="2"/>
</dbReference>
<dbReference type="InterPro" id="IPR013087">
    <property type="entry name" value="Znf_C2H2_type"/>
</dbReference>
<dbReference type="InterPro" id="IPR036397">
    <property type="entry name" value="RNaseH_sf"/>
</dbReference>
<dbReference type="PROSITE" id="PS50157">
    <property type="entry name" value="ZINC_FINGER_C2H2_2"/>
    <property type="match status" value="1"/>
</dbReference>
<dbReference type="GO" id="GO:0003676">
    <property type="term" value="F:nucleic acid binding"/>
    <property type="evidence" value="ECO:0007669"/>
    <property type="project" value="InterPro"/>
</dbReference>
<dbReference type="InterPro" id="IPR012337">
    <property type="entry name" value="RNaseH-like_sf"/>
</dbReference>
<dbReference type="PANTHER" id="PTHR37984:SF5">
    <property type="entry name" value="PROTEIN NYNRIN-LIKE"/>
    <property type="match status" value="1"/>
</dbReference>
<dbReference type="Pfam" id="PF00078">
    <property type="entry name" value="RVT_1"/>
    <property type="match status" value="1"/>
</dbReference>
<keyword evidence="5" id="KW-0255">Endonuclease</keyword>
<dbReference type="InterPro" id="IPR000477">
    <property type="entry name" value="RT_dom"/>
</dbReference>
<dbReference type="SUPFAM" id="SSF53098">
    <property type="entry name" value="Ribonuclease H-like"/>
    <property type="match status" value="1"/>
</dbReference>
<organism evidence="12">
    <name type="scientific">invertebrate metagenome</name>
    <dbReference type="NCBI Taxonomy" id="1711999"/>
    <lineage>
        <taxon>unclassified sequences</taxon>
        <taxon>metagenomes</taxon>
        <taxon>organismal metagenomes</taxon>
    </lineage>
</organism>
<dbReference type="Pfam" id="PF22938">
    <property type="entry name" value="Integrase_p58_C"/>
    <property type="match status" value="1"/>
</dbReference>
<dbReference type="InterPro" id="IPR043502">
    <property type="entry name" value="DNA/RNA_pol_sf"/>
</dbReference>
<dbReference type="GO" id="GO:0008233">
    <property type="term" value="F:peptidase activity"/>
    <property type="evidence" value="ECO:0007669"/>
    <property type="project" value="UniProtKB-KW"/>
</dbReference>
<dbReference type="FunFam" id="3.10.20.370:FF:000001">
    <property type="entry name" value="Retrovirus-related Pol polyprotein from transposon 17.6-like protein"/>
    <property type="match status" value="1"/>
</dbReference>
<feature type="compositionally biased region" description="Basic and acidic residues" evidence="8">
    <location>
        <begin position="1101"/>
        <end position="1115"/>
    </location>
</feature>
<dbReference type="PROSITE" id="PS50994">
    <property type="entry name" value="INTEGRASE"/>
    <property type="match status" value="1"/>
</dbReference>
<evidence type="ECO:0000259" key="11">
    <source>
        <dbReference type="PROSITE" id="PS50994"/>
    </source>
</evidence>
<feature type="compositionally biased region" description="Basic and acidic residues" evidence="8">
    <location>
        <begin position="958"/>
        <end position="967"/>
    </location>
</feature>
<dbReference type="PROSITE" id="PS50878">
    <property type="entry name" value="RT_POL"/>
    <property type="match status" value="1"/>
</dbReference>
<feature type="domain" description="Reverse transcriptase" evidence="10">
    <location>
        <begin position="57"/>
        <end position="236"/>
    </location>
</feature>
<dbReference type="Gene3D" id="3.10.20.370">
    <property type="match status" value="1"/>
</dbReference>
<feature type="domain" description="Integrase catalytic" evidence="11">
    <location>
        <begin position="622"/>
        <end position="785"/>
    </location>
</feature>
<name>A0A2H9T5M8_9ZZZZ</name>
<dbReference type="InterPro" id="IPR043128">
    <property type="entry name" value="Rev_trsase/Diguanyl_cyclase"/>
</dbReference>
<keyword evidence="6" id="KW-0378">Hydrolase</keyword>
<feature type="region of interest" description="Disordered" evidence="8">
    <location>
        <begin position="958"/>
        <end position="985"/>
    </location>
</feature>
<dbReference type="FunFam" id="1.10.340.70:FF:000001">
    <property type="entry name" value="Retrovirus-related Pol polyprotein from transposon gypsy-like Protein"/>
    <property type="match status" value="1"/>
</dbReference>
<dbReference type="Pfam" id="PF17921">
    <property type="entry name" value="Integrase_H2C2"/>
    <property type="match status" value="1"/>
</dbReference>
<dbReference type="FunFam" id="3.30.70.270:FF:000020">
    <property type="entry name" value="Transposon Tf2-6 polyprotein-like Protein"/>
    <property type="match status" value="1"/>
</dbReference>
<evidence type="ECO:0008006" key="13">
    <source>
        <dbReference type="Google" id="ProtNLM"/>
    </source>
</evidence>
<dbReference type="SUPFAM" id="SSF56672">
    <property type="entry name" value="DNA/RNA polymerases"/>
    <property type="match status" value="1"/>
</dbReference>
<accession>A0A2H9T5M8</accession>
<dbReference type="InterPro" id="IPR050951">
    <property type="entry name" value="Retrovirus_Pol_polyprotein"/>
</dbReference>
<feature type="domain" description="C2H2-type" evidence="9">
    <location>
        <begin position="1064"/>
        <end position="1091"/>
    </location>
</feature>
<keyword evidence="4" id="KW-0540">Nuclease</keyword>
<evidence type="ECO:0000256" key="5">
    <source>
        <dbReference type="ARBA" id="ARBA00022759"/>
    </source>
</evidence>
<dbReference type="InterPro" id="IPR041588">
    <property type="entry name" value="Integrase_H2C2"/>
</dbReference>
<feature type="compositionally biased region" description="Acidic residues" evidence="8">
    <location>
        <begin position="1134"/>
        <end position="1145"/>
    </location>
</feature>
<dbReference type="FunFam" id="3.10.10.10:FF:000002">
    <property type="entry name" value="Retrovirus-related Pol polyprotein from transposon 17.6-like protein"/>
    <property type="match status" value="1"/>
</dbReference>
<dbReference type="Pfam" id="PF13909">
    <property type="entry name" value="zf-H2C2_5"/>
    <property type="match status" value="1"/>
</dbReference>
<dbReference type="GO" id="GO:0004519">
    <property type="term" value="F:endonuclease activity"/>
    <property type="evidence" value="ECO:0007669"/>
    <property type="project" value="UniProtKB-KW"/>
</dbReference>
<evidence type="ECO:0000259" key="9">
    <source>
        <dbReference type="PROSITE" id="PS50157"/>
    </source>
</evidence>
<keyword evidence="1" id="KW-0645">Protease</keyword>
<keyword evidence="7" id="KW-0695">RNA-directed DNA polymerase</keyword>
<keyword evidence="2" id="KW-0808">Transferase</keyword>
<dbReference type="CDD" id="cd09274">
    <property type="entry name" value="RNase_HI_RT_Ty3"/>
    <property type="match status" value="1"/>
</dbReference>
<proteinExistence type="predicted"/>
<dbReference type="Gene3D" id="3.10.10.10">
    <property type="entry name" value="HIV Type 1 Reverse Transcriptase, subunit A, domain 1"/>
    <property type="match status" value="1"/>
</dbReference>
<keyword evidence="3" id="KW-0548">Nucleotidyltransferase</keyword>
<evidence type="ECO:0000256" key="2">
    <source>
        <dbReference type="ARBA" id="ARBA00022679"/>
    </source>
</evidence>
<dbReference type="InterPro" id="IPR001584">
    <property type="entry name" value="Integrase_cat-core"/>
</dbReference>
<dbReference type="EMBL" id="NSIT01000165">
    <property type="protein sequence ID" value="PJE78523.1"/>
    <property type="molecule type" value="Genomic_DNA"/>
</dbReference>
<dbReference type="FunFam" id="3.10.10.10:FF:000007">
    <property type="entry name" value="Retrovirus-related Pol polyprotein from transposon 17.6-like Protein"/>
    <property type="match status" value="1"/>
</dbReference>
<protein>
    <recommendedName>
        <fullName evidence="13">Integrase catalytic domain-containing protein</fullName>
    </recommendedName>
</protein>
<feature type="region of interest" description="Disordered" evidence="8">
    <location>
        <begin position="1081"/>
        <end position="1157"/>
    </location>
</feature>
<dbReference type="InterPro" id="IPR041373">
    <property type="entry name" value="RT_RNaseH"/>
</dbReference>
<evidence type="ECO:0000256" key="3">
    <source>
        <dbReference type="ARBA" id="ARBA00022695"/>
    </source>
</evidence>
<dbReference type="SMART" id="SM00355">
    <property type="entry name" value="ZnF_C2H2"/>
    <property type="match status" value="2"/>
</dbReference>
<dbReference type="FunFam" id="3.30.420.10:FF:000032">
    <property type="entry name" value="Retrovirus-related Pol polyprotein from transposon 297-like Protein"/>
    <property type="match status" value="1"/>
</dbReference>
<dbReference type="GO" id="GO:0006508">
    <property type="term" value="P:proteolysis"/>
    <property type="evidence" value="ECO:0007669"/>
    <property type="project" value="UniProtKB-KW"/>
</dbReference>
<gene>
    <name evidence="12" type="ORF">CI610_02539</name>
</gene>
<dbReference type="CDD" id="cd01647">
    <property type="entry name" value="RT_LTR"/>
    <property type="match status" value="1"/>
</dbReference>
<dbReference type="Gene3D" id="3.30.160.60">
    <property type="entry name" value="Classic Zinc Finger"/>
    <property type="match status" value="1"/>
</dbReference>
<dbReference type="Gene3D" id="3.30.420.10">
    <property type="entry name" value="Ribonuclease H-like superfamily/Ribonuclease H"/>
    <property type="match status" value="1"/>
</dbReference>